<reference evidence="1 2" key="2">
    <citation type="submission" date="2009-02" db="EMBL/GenBank/DDBJ databases">
        <title>Draft genome sequence of Clostridium methylpentosum (DSM 5476).</title>
        <authorList>
            <person name="Sudarsanam P."/>
            <person name="Ley R."/>
            <person name="Guruge J."/>
            <person name="Turnbaugh P.J."/>
            <person name="Mahowald M."/>
            <person name="Liep D."/>
            <person name="Gordon J."/>
        </authorList>
    </citation>
    <scope>NUCLEOTIDE SEQUENCE [LARGE SCALE GENOMIC DNA]</scope>
    <source>
        <strain evidence="1 2">DSM 5476</strain>
    </source>
</reference>
<accession>C0EEV5</accession>
<dbReference type="STRING" id="537013.CLOSTMETH_02394"/>
<dbReference type="EMBL" id="ACEC01000078">
    <property type="protein sequence ID" value="EEG29998.1"/>
    <property type="molecule type" value="Genomic_DNA"/>
</dbReference>
<comment type="caution">
    <text evidence="1">The sequence shown here is derived from an EMBL/GenBank/DDBJ whole genome shotgun (WGS) entry which is preliminary data.</text>
</comment>
<evidence type="ECO:0000313" key="1">
    <source>
        <dbReference type="EMBL" id="EEG29998.1"/>
    </source>
</evidence>
<dbReference type="HOGENOM" id="CLU_2842074_0_0_9"/>
<dbReference type="AlphaFoldDB" id="C0EEV5"/>
<dbReference type="Proteomes" id="UP000003340">
    <property type="component" value="Unassembled WGS sequence"/>
</dbReference>
<reference evidence="1 2" key="1">
    <citation type="submission" date="2009-01" db="EMBL/GenBank/DDBJ databases">
        <authorList>
            <person name="Fulton L."/>
            <person name="Clifton S."/>
            <person name="Fulton B."/>
            <person name="Xu J."/>
            <person name="Minx P."/>
            <person name="Pepin K.H."/>
            <person name="Johnson M."/>
            <person name="Bhonagiri V."/>
            <person name="Nash W.E."/>
            <person name="Mardis E.R."/>
            <person name="Wilson R.K."/>
        </authorList>
    </citation>
    <scope>NUCLEOTIDE SEQUENCE [LARGE SCALE GENOMIC DNA]</scope>
    <source>
        <strain evidence="1 2">DSM 5476</strain>
    </source>
</reference>
<protein>
    <submittedName>
        <fullName evidence="1">Uncharacterized protein</fullName>
    </submittedName>
</protein>
<organism evidence="1 2">
    <name type="scientific">[Clostridium] methylpentosum DSM 5476</name>
    <dbReference type="NCBI Taxonomy" id="537013"/>
    <lineage>
        <taxon>Bacteria</taxon>
        <taxon>Bacillati</taxon>
        <taxon>Bacillota</taxon>
        <taxon>Clostridia</taxon>
        <taxon>Eubacteriales</taxon>
        <taxon>Oscillospiraceae</taxon>
        <taxon>Oscillospiraceae incertae sedis</taxon>
    </lineage>
</organism>
<evidence type="ECO:0000313" key="2">
    <source>
        <dbReference type="Proteomes" id="UP000003340"/>
    </source>
</evidence>
<sequence length="65" mass="7189">MLILSMCRERFEEGMFPHLESDDKADSFHPAGFPAGFSAGIELEPIRIIESQRIGLSSVLRAANP</sequence>
<proteinExistence type="predicted"/>
<keyword evidence="2" id="KW-1185">Reference proteome</keyword>
<gene>
    <name evidence="1" type="ORF">CLOSTMETH_02394</name>
</gene>
<name>C0EEV5_9FIRM</name>